<name>E6VWS1_PSEA9</name>
<evidence type="ECO:0000256" key="5">
    <source>
        <dbReference type="ARBA" id="ARBA00023136"/>
    </source>
</evidence>
<dbReference type="STRING" id="643562.Daes_2687"/>
<dbReference type="AlphaFoldDB" id="E6VWS1"/>
<evidence type="ECO:0000256" key="4">
    <source>
        <dbReference type="ARBA" id="ARBA00022989"/>
    </source>
</evidence>
<dbReference type="InterPro" id="IPR001851">
    <property type="entry name" value="ABC_transp_permease"/>
</dbReference>
<keyword evidence="4 6" id="KW-1133">Transmembrane helix</keyword>
<keyword evidence="5 6" id="KW-0472">Membrane</keyword>
<dbReference type="PANTHER" id="PTHR43370:SF2">
    <property type="entry name" value="ABC TRANSPORTER PERMEASE PROTEIN"/>
    <property type="match status" value="1"/>
</dbReference>
<feature type="transmembrane region" description="Helical" evidence="6">
    <location>
        <begin position="122"/>
        <end position="144"/>
    </location>
</feature>
<comment type="subcellular location">
    <subcellularLocation>
        <location evidence="1">Cell membrane</location>
        <topology evidence="1">Multi-pass membrane protein</topology>
    </subcellularLocation>
</comment>
<feature type="transmembrane region" description="Helical" evidence="6">
    <location>
        <begin position="35"/>
        <end position="57"/>
    </location>
</feature>
<proteinExistence type="predicted"/>
<reference evidence="7 8" key="2">
    <citation type="journal article" date="2014" name="Genome Announc.">
        <title>Complete Genome Sequence of the Subsurface, Mesophilic Sulfate-Reducing Bacterium Desulfovibrio aespoeensis Aspo-2.</title>
        <authorList>
            <person name="Pedersen K."/>
            <person name="Bengtsson A."/>
            <person name="Edlund J."/>
            <person name="Rabe L."/>
            <person name="Hazen T."/>
            <person name="Chakraborty R."/>
            <person name="Goodwin L."/>
            <person name="Shapiro N."/>
        </authorList>
    </citation>
    <scope>NUCLEOTIDE SEQUENCE [LARGE SCALE GENOMIC DNA]</scope>
    <source>
        <strain evidence="8">ATCC 700646 / DSM 10631 / Aspo-2</strain>
    </source>
</reference>
<dbReference type="Proteomes" id="UP000002191">
    <property type="component" value="Chromosome"/>
</dbReference>
<dbReference type="eggNOG" id="COG1079">
    <property type="taxonomic scope" value="Bacteria"/>
</dbReference>
<feature type="transmembrane region" description="Helical" evidence="6">
    <location>
        <begin position="196"/>
        <end position="217"/>
    </location>
</feature>
<dbReference type="RefSeq" id="WP_013515589.1">
    <property type="nucleotide sequence ID" value="NC_014844.1"/>
</dbReference>
<dbReference type="CDD" id="cd06580">
    <property type="entry name" value="TM_PBP1_transp_TpRbsC_like"/>
    <property type="match status" value="1"/>
</dbReference>
<feature type="transmembrane region" description="Helical" evidence="6">
    <location>
        <begin position="64"/>
        <end position="87"/>
    </location>
</feature>
<reference evidence="8" key="1">
    <citation type="submission" date="2010-12" db="EMBL/GenBank/DDBJ databases">
        <title>Complete sequence of Desulfovibrio aespoeensis Aspo-2.</title>
        <authorList>
            <consortium name="US DOE Joint Genome Institute"/>
            <person name="Lucas S."/>
            <person name="Copeland A."/>
            <person name="Lapidus A."/>
            <person name="Cheng J.-F."/>
            <person name="Goodwin L."/>
            <person name="Pitluck S."/>
            <person name="Chertkov O."/>
            <person name="Misra M."/>
            <person name="Detter J.C."/>
            <person name="Han C."/>
            <person name="Tapia R."/>
            <person name="Land M."/>
            <person name="Hauser L."/>
            <person name="Kyrpides N."/>
            <person name="Ivanova N."/>
            <person name="Ovchinnikova G."/>
            <person name="Pedersen K."/>
            <person name="Jagevall S."/>
            <person name="Hazen T."/>
            <person name="Woyke T."/>
        </authorList>
    </citation>
    <scope>NUCLEOTIDE SEQUENCE [LARGE SCALE GENOMIC DNA]</scope>
    <source>
        <strain evidence="8">ATCC 700646 / DSM 10631 / Aspo-2</strain>
    </source>
</reference>
<sequence length="335" mass="35051" precursor="true">MNGMTDAIALALAAVLMAGAPLVLATLGETLTEKAGIINLSLDGSILLAAMAAFAVSATFDSPWLGVAAGMAVGAAMAGALGVIGIYLGQSQLAVGFILTLLARDLAYFLGHGFSRQPGPDLGVWTIPGLGEVALIGPVFGPIFGSRSPVVHLSLAAIFLCWWWMYRTEGGIRLRAVGESPRAAFGRGIRVRLVRLCYCLAGGALVGMAGAAYSLAVKPGWGRPQGCEGAGWIVLAIVIFGGWHPVRAALGAFFFAALQVSGIYLQDIFPSIPAPVFQVAPFPMMILTLLAANLGRAGRVQDMIRRHPFLKRLSQGWSIDPPAALGQDFDPRKGL</sequence>
<feature type="transmembrane region" description="Helical" evidence="6">
    <location>
        <begin position="253"/>
        <end position="269"/>
    </location>
</feature>
<evidence type="ECO:0000256" key="6">
    <source>
        <dbReference type="SAM" id="Phobius"/>
    </source>
</evidence>
<organism evidence="7 8">
    <name type="scientific">Pseudodesulfovibrio aespoeensis (strain ATCC 700646 / DSM 10631 / Aspo-2)</name>
    <name type="common">Desulfovibrio aespoeensis</name>
    <dbReference type="NCBI Taxonomy" id="643562"/>
    <lineage>
        <taxon>Bacteria</taxon>
        <taxon>Pseudomonadati</taxon>
        <taxon>Thermodesulfobacteriota</taxon>
        <taxon>Desulfovibrionia</taxon>
        <taxon>Desulfovibrionales</taxon>
        <taxon>Desulfovibrionaceae</taxon>
    </lineage>
</organism>
<keyword evidence="2" id="KW-1003">Cell membrane</keyword>
<evidence type="ECO:0000256" key="3">
    <source>
        <dbReference type="ARBA" id="ARBA00022692"/>
    </source>
</evidence>
<feature type="transmembrane region" description="Helical" evidence="6">
    <location>
        <begin position="150"/>
        <end position="166"/>
    </location>
</feature>
<keyword evidence="3 6" id="KW-0812">Transmembrane</keyword>
<dbReference type="GO" id="GO:0022857">
    <property type="term" value="F:transmembrane transporter activity"/>
    <property type="evidence" value="ECO:0007669"/>
    <property type="project" value="InterPro"/>
</dbReference>
<keyword evidence="8" id="KW-1185">Reference proteome</keyword>
<dbReference type="KEGG" id="das:Daes_2687"/>
<evidence type="ECO:0000313" key="7">
    <source>
        <dbReference type="EMBL" id="ADU63683.1"/>
    </source>
</evidence>
<accession>E6VWS1</accession>
<evidence type="ECO:0000256" key="1">
    <source>
        <dbReference type="ARBA" id="ARBA00004651"/>
    </source>
</evidence>
<gene>
    <name evidence="7" type="ordered locus">Daes_2687</name>
</gene>
<feature type="transmembrane region" description="Helical" evidence="6">
    <location>
        <begin position="93"/>
        <end position="110"/>
    </location>
</feature>
<evidence type="ECO:0000313" key="8">
    <source>
        <dbReference type="Proteomes" id="UP000002191"/>
    </source>
</evidence>
<dbReference type="EMBL" id="CP002431">
    <property type="protein sequence ID" value="ADU63683.1"/>
    <property type="molecule type" value="Genomic_DNA"/>
</dbReference>
<evidence type="ECO:0000256" key="2">
    <source>
        <dbReference type="ARBA" id="ARBA00022475"/>
    </source>
</evidence>
<dbReference type="PANTHER" id="PTHR43370">
    <property type="entry name" value="SUGAR ABC TRANSPORTER INTEGRAL MEMBRANE PROTEIN-RELATED"/>
    <property type="match status" value="1"/>
</dbReference>
<feature type="transmembrane region" description="Helical" evidence="6">
    <location>
        <begin position="275"/>
        <end position="295"/>
    </location>
</feature>
<dbReference type="HOGENOM" id="CLU_040769_1_2_7"/>
<feature type="transmembrane region" description="Helical" evidence="6">
    <location>
        <begin position="229"/>
        <end position="246"/>
    </location>
</feature>
<dbReference type="Pfam" id="PF02653">
    <property type="entry name" value="BPD_transp_2"/>
    <property type="match status" value="1"/>
</dbReference>
<dbReference type="GO" id="GO:0005886">
    <property type="term" value="C:plasma membrane"/>
    <property type="evidence" value="ECO:0007669"/>
    <property type="project" value="UniProtKB-SubCell"/>
</dbReference>
<protein>
    <submittedName>
        <fullName evidence="7">Inner-membrane translocator</fullName>
    </submittedName>
</protein>